<gene>
    <name evidence="3" type="ORF">NZD86_11015</name>
</gene>
<protein>
    <submittedName>
        <fullName evidence="3">Type IV pilus twitching motility protein PilT</fullName>
    </submittedName>
</protein>
<dbReference type="PROSITE" id="PS00662">
    <property type="entry name" value="T2SP_E"/>
    <property type="match status" value="1"/>
</dbReference>
<dbReference type="InterPro" id="IPR050921">
    <property type="entry name" value="T4SS_GSP_E_ATPase"/>
</dbReference>
<evidence type="ECO:0000256" key="1">
    <source>
        <dbReference type="ARBA" id="ARBA00006611"/>
    </source>
</evidence>
<organism evidence="3 4">
    <name type="scientific">Alicyclobacillus dauci</name>
    <dbReference type="NCBI Taxonomy" id="1475485"/>
    <lineage>
        <taxon>Bacteria</taxon>
        <taxon>Bacillati</taxon>
        <taxon>Bacillota</taxon>
        <taxon>Bacilli</taxon>
        <taxon>Bacillales</taxon>
        <taxon>Alicyclobacillaceae</taxon>
        <taxon>Alicyclobacillus</taxon>
    </lineage>
</organism>
<dbReference type="Pfam" id="PF00437">
    <property type="entry name" value="T2SSE"/>
    <property type="match status" value="1"/>
</dbReference>
<sequence>MMQIQCLLETAIDMKASDLHLGVDHQPMYRVHGKLLPKGDIATADAMREWTHSLLGREQLETLNRVGEVDFAYTDACGNRFRVNAFHQQGNEALAIRVVADTIPSFESLGLPGALIQLLEQPHGLILVTGPTGSGKTTTLTTLIDHINSTQAKHVITLEDPIEYVHRHRQSMIHQRQIGIDTSGFAPALRAALRQDPDVILVGELRDLETVRTAVTASETGHLVLSTLHTGDAVQTIDRLIDLFPPDQQPQIRSQLSTILLGVVSQRLVPHAQGQGRVVIAELLLNNPAVGNLIRTQKTHQLRLVMQTSRQIGMQTFAMAARDRLTRGEISQSVAQPFLDLMA</sequence>
<dbReference type="InterPro" id="IPR001482">
    <property type="entry name" value="T2SS/T4SS_dom"/>
</dbReference>
<comment type="similarity">
    <text evidence="1">Belongs to the GSP E family.</text>
</comment>
<feature type="domain" description="Bacterial type II secretion system protein E" evidence="2">
    <location>
        <begin position="193"/>
        <end position="207"/>
    </location>
</feature>
<dbReference type="CDD" id="cd01131">
    <property type="entry name" value="PilT"/>
    <property type="match status" value="1"/>
</dbReference>
<dbReference type="SMART" id="SM00382">
    <property type="entry name" value="AAA"/>
    <property type="match status" value="1"/>
</dbReference>
<evidence type="ECO:0000313" key="4">
    <source>
        <dbReference type="Proteomes" id="UP001164803"/>
    </source>
</evidence>
<keyword evidence="4" id="KW-1185">Reference proteome</keyword>
<accession>A0ABY6Z9M3</accession>
<reference evidence="3" key="1">
    <citation type="submission" date="2022-08" db="EMBL/GenBank/DDBJ databases">
        <title>Alicyclobacillus dauci DSM2870, complete genome.</title>
        <authorList>
            <person name="Wang Q."/>
            <person name="Cai R."/>
            <person name="Wang Z."/>
        </authorList>
    </citation>
    <scope>NUCLEOTIDE SEQUENCE</scope>
    <source>
        <strain evidence="3">DSM 28700</strain>
    </source>
</reference>
<dbReference type="EMBL" id="CP104064">
    <property type="protein sequence ID" value="WAH38961.1"/>
    <property type="molecule type" value="Genomic_DNA"/>
</dbReference>
<dbReference type="RefSeq" id="WP_268046583.1">
    <property type="nucleotide sequence ID" value="NZ_CP104064.1"/>
</dbReference>
<evidence type="ECO:0000259" key="2">
    <source>
        <dbReference type="PROSITE" id="PS00662"/>
    </source>
</evidence>
<dbReference type="InterPro" id="IPR006321">
    <property type="entry name" value="PilT/PilU"/>
</dbReference>
<dbReference type="Gene3D" id="3.30.450.90">
    <property type="match status" value="1"/>
</dbReference>
<name>A0ABY6Z9M3_9BACL</name>
<dbReference type="NCBIfam" id="TIGR01420">
    <property type="entry name" value="pilT_fam"/>
    <property type="match status" value="1"/>
</dbReference>
<dbReference type="InterPro" id="IPR027417">
    <property type="entry name" value="P-loop_NTPase"/>
</dbReference>
<evidence type="ECO:0000313" key="3">
    <source>
        <dbReference type="EMBL" id="WAH38961.1"/>
    </source>
</evidence>
<dbReference type="Proteomes" id="UP001164803">
    <property type="component" value="Chromosome"/>
</dbReference>
<dbReference type="InterPro" id="IPR003593">
    <property type="entry name" value="AAA+_ATPase"/>
</dbReference>
<dbReference type="Gene3D" id="3.40.50.300">
    <property type="entry name" value="P-loop containing nucleotide triphosphate hydrolases"/>
    <property type="match status" value="1"/>
</dbReference>
<dbReference type="PANTHER" id="PTHR30486">
    <property type="entry name" value="TWITCHING MOTILITY PROTEIN PILT"/>
    <property type="match status" value="1"/>
</dbReference>
<proteinExistence type="inferred from homology"/>
<dbReference type="SUPFAM" id="SSF52540">
    <property type="entry name" value="P-loop containing nucleoside triphosphate hydrolases"/>
    <property type="match status" value="1"/>
</dbReference>